<evidence type="ECO:0000313" key="2">
    <source>
        <dbReference type="EMBL" id="TFI58762.1"/>
    </source>
</evidence>
<dbReference type="RefSeq" id="WP_135085446.1">
    <property type="nucleotide sequence ID" value="NZ_SPDV01000012.1"/>
</dbReference>
<organism evidence="2 3">
    <name type="scientific">Sphingomonas parva</name>
    <dbReference type="NCBI Taxonomy" id="2555898"/>
    <lineage>
        <taxon>Bacteria</taxon>
        <taxon>Pseudomonadati</taxon>
        <taxon>Pseudomonadota</taxon>
        <taxon>Alphaproteobacteria</taxon>
        <taxon>Sphingomonadales</taxon>
        <taxon>Sphingomonadaceae</taxon>
        <taxon>Sphingomonas</taxon>
    </lineage>
</organism>
<dbReference type="OrthoDB" id="7595980at2"/>
<reference evidence="2 3" key="1">
    <citation type="submission" date="2019-03" db="EMBL/GenBank/DDBJ databases">
        <title>Genome sequence of Sphingomonas sp. 17J27-24.</title>
        <authorList>
            <person name="Kim M."/>
            <person name="Maeng S."/>
            <person name="Sathiyaraj S."/>
        </authorList>
    </citation>
    <scope>NUCLEOTIDE SEQUENCE [LARGE SCALE GENOMIC DNA]</scope>
    <source>
        <strain evidence="2 3">17J27-24</strain>
    </source>
</reference>
<evidence type="ECO:0000256" key="1">
    <source>
        <dbReference type="SAM" id="MobiDB-lite"/>
    </source>
</evidence>
<comment type="caution">
    <text evidence="2">The sequence shown here is derived from an EMBL/GenBank/DDBJ whole genome shotgun (WGS) entry which is preliminary data.</text>
</comment>
<proteinExistence type="predicted"/>
<dbReference type="Proteomes" id="UP000298213">
    <property type="component" value="Unassembled WGS sequence"/>
</dbReference>
<accession>A0A4Y8ZTY0</accession>
<gene>
    <name evidence="2" type="ORF">E2493_07805</name>
</gene>
<protein>
    <submittedName>
        <fullName evidence="2">Uncharacterized protein</fullName>
    </submittedName>
</protein>
<dbReference type="AlphaFoldDB" id="A0A4Y8ZTY0"/>
<evidence type="ECO:0000313" key="3">
    <source>
        <dbReference type="Proteomes" id="UP000298213"/>
    </source>
</evidence>
<sequence>MSAGREGSGHPTPGSDEARHHEIPESVEAEKGRGDDPRGVVQPGRDATAPDGERYRYDDLGRAENVDDEQTGE</sequence>
<keyword evidence="3" id="KW-1185">Reference proteome</keyword>
<feature type="compositionally biased region" description="Basic and acidic residues" evidence="1">
    <location>
        <begin position="16"/>
        <end position="38"/>
    </location>
</feature>
<feature type="region of interest" description="Disordered" evidence="1">
    <location>
        <begin position="1"/>
        <end position="73"/>
    </location>
</feature>
<feature type="compositionally biased region" description="Basic and acidic residues" evidence="1">
    <location>
        <begin position="51"/>
        <end position="65"/>
    </location>
</feature>
<dbReference type="EMBL" id="SPDV01000012">
    <property type="protein sequence ID" value="TFI58762.1"/>
    <property type="molecule type" value="Genomic_DNA"/>
</dbReference>
<name>A0A4Y8ZTY0_9SPHN</name>